<dbReference type="SUPFAM" id="SSF51182">
    <property type="entry name" value="RmlC-like cupins"/>
    <property type="match status" value="1"/>
</dbReference>
<dbReference type="InterPro" id="IPR011051">
    <property type="entry name" value="RmlC_Cupin_sf"/>
</dbReference>
<dbReference type="CDD" id="cd02208">
    <property type="entry name" value="cupin_RmlC-like"/>
    <property type="match status" value="1"/>
</dbReference>
<evidence type="ECO:0000259" key="1">
    <source>
        <dbReference type="Pfam" id="PF07883"/>
    </source>
</evidence>
<dbReference type="PANTHER" id="PTHR43346:SF1">
    <property type="entry name" value="QUERCETIN 2,3-DIOXYGENASE-RELATED"/>
    <property type="match status" value="1"/>
</dbReference>
<dbReference type="Pfam" id="PF07883">
    <property type="entry name" value="Cupin_2"/>
    <property type="match status" value="1"/>
</dbReference>
<feature type="domain" description="Cupin type-2" evidence="1">
    <location>
        <begin position="226"/>
        <end position="278"/>
    </location>
</feature>
<dbReference type="AlphaFoldDB" id="A0A178I5J3"/>
<dbReference type="PANTHER" id="PTHR43346">
    <property type="entry name" value="LIGAND BINDING DOMAIN PROTEIN, PUTATIVE (AFU_ORTHOLOGUE AFUA_6G14370)-RELATED"/>
    <property type="match status" value="1"/>
</dbReference>
<dbReference type="InterPro" id="IPR014710">
    <property type="entry name" value="RmlC-like_jellyroll"/>
</dbReference>
<dbReference type="EMBL" id="LVVY01000062">
    <property type="protein sequence ID" value="OAM79657.1"/>
    <property type="molecule type" value="Genomic_DNA"/>
</dbReference>
<dbReference type="Proteomes" id="UP000078389">
    <property type="component" value="Unassembled WGS sequence"/>
</dbReference>
<dbReference type="Gene3D" id="2.60.120.10">
    <property type="entry name" value="Jelly Rolls"/>
    <property type="match status" value="2"/>
</dbReference>
<evidence type="ECO:0000313" key="3">
    <source>
        <dbReference type="Proteomes" id="UP000078389"/>
    </source>
</evidence>
<dbReference type="InterPro" id="IPR052538">
    <property type="entry name" value="Flavonoid_dioxygenase-like"/>
</dbReference>
<accession>A0A178I5J3</accession>
<keyword evidence="3" id="KW-1185">Reference proteome</keyword>
<protein>
    <recommendedName>
        <fullName evidence="1">Cupin type-2 domain-containing protein</fullName>
    </recommendedName>
</protein>
<dbReference type="InterPro" id="IPR013096">
    <property type="entry name" value="Cupin_2"/>
</dbReference>
<name>A0A178I5J3_9HYPH</name>
<evidence type="ECO:0000313" key="2">
    <source>
        <dbReference type="EMBL" id="OAM79657.1"/>
    </source>
</evidence>
<comment type="caution">
    <text evidence="2">The sequence shown here is derived from an EMBL/GenBank/DDBJ whole genome shotgun (WGS) entry which is preliminary data.</text>
</comment>
<gene>
    <name evidence="2" type="ORF">A3840_02850</name>
</gene>
<reference evidence="2 3" key="1">
    <citation type="submission" date="2016-03" db="EMBL/GenBank/DDBJ databases">
        <title>Genome sequencing of Devosia sp. S37.</title>
        <authorList>
            <person name="Mohd Nor M."/>
        </authorList>
    </citation>
    <scope>NUCLEOTIDE SEQUENCE [LARGE SCALE GENOMIC DNA]</scope>
    <source>
        <strain evidence="2 3">S37</strain>
    </source>
</reference>
<organism evidence="2 3">
    <name type="scientific">Devosia elaeis</name>
    <dbReference type="NCBI Taxonomy" id="1770058"/>
    <lineage>
        <taxon>Bacteria</taxon>
        <taxon>Pseudomonadati</taxon>
        <taxon>Pseudomonadota</taxon>
        <taxon>Alphaproteobacteria</taxon>
        <taxon>Hyphomicrobiales</taxon>
        <taxon>Devosiaceae</taxon>
        <taxon>Devosia</taxon>
    </lineage>
</organism>
<sequence length="297" mass="32962">MGLGGIAMAQSADAPPPVLAWTPKPVEPAPYTGVHQMHTRLSEVLASHEGEDSWHHQVVDDKHLRAAYVQMAAGETSPTLLLADHRTSFIVWDGEVEVTIGDQDPFVATKGFMVQVPFRTPFTLANVGDGPSLHFEIFNANATLLYPEAAEADLPEAPEGHEWYLSRLDKPDTYERQDSKPYLDFFWEVENTEKGPNGPLTRDDRSFVNIIRGTANGVPSPTNIGHFHVDYAEFWFVMEGQISYLIEGADFFVADAGDVVYVPPGRFHRAAFHGDTPSTRIAINGYPFGSHHWPTPH</sequence>
<proteinExistence type="predicted"/>